<dbReference type="Proteomes" id="UP000533639">
    <property type="component" value="Unassembled WGS sequence"/>
</dbReference>
<organism evidence="2 3">
    <name type="scientific">Flavobacterium panici</name>
    <dbReference type="NCBI Taxonomy" id="2654843"/>
    <lineage>
        <taxon>Bacteria</taxon>
        <taxon>Pseudomonadati</taxon>
        <taxon>Bacteroidota</taxon>
        <taxon>Flavobacteriia</taxon>
        <taxon>Flavobacteriales</taxon>
        <taxon>Flavobacteriaceae</taxon>
        <taxon>Flavobacterium</taxon>
    </lineage>
</organism>
<reference evidence="2 3" key="1">
    <citation type="submission" date="2020-06" db="EMBL/GenBank/DDBJ databases">
        <authorList>
            <person name="Criscuolo A."/>
        </authorList>
    </citation>
    <scope>NUCLEOTIDE SEQUENCE [LARGE SCALE GENOMIC DNA]</scope>
    <source>
        <strain evidence="2">PXU-55</strain>
    </source>
</reference>
<gene>
    <name evidence="2" type="ORF">FLAPXU55_00669</name>
</gene>
<evidence type="ECO:0000259" key="1">
    <source>
        <dbReference type="Pfam" id="PF04717"/>
    </source>
</evidence>
<proteinExistence type="predicted"/>
<dbReference type="Gene3D" id="3.55.50.10">
    <property type="entry name" value="Baseplate protein-like domains"/>
    <property type="match status" value="1"/>
</dbReference>
<comment type="caution">
    <text evidence="2">The sequence shown here is derived from an EMBL/GenBank/DDBJ whole genome shotgun (WGS) entry which is preliminary data.</text>
</comment>
<evidence type="ECO:0000313" key="2">
    <source>
        <dbReference type="EMBL" id="CAC9972990.1"/>
    </source>
</evidence>
<dbReference type="Pfam" id="PF04717">
    <property type="entry name" value="Phage_base_V"/>
    <property type="match status" value="1"/>
</dbReference>
<dbReference type="Pfam" id="PF05954">
    <property type="entry name" value="Phage_GPD"/>
    <property type="match status" value="1"/>
</dbReference>
<sequence>MALQTNTTIKIGETIIKNFSHLKINQEIHDHHAFSIEVRHDLLVSEFESVMPVSQRLSGEKISIEIKAVPDLDDLMVVTNPQDYIMQFYGIVTKVTMRKSRMMSMEETILIEGYSESIILDSGPESHSFTSMSMEAIVNKVMAEYDIAKEVNPFHSDNLPYTVQYNESDFDFLNRLAMRYGQWFFYNGRMMVFGGPRGGIPPKLMYGVNMHDFSYDIKLAPALFKVIEDDNRKGQHSVDQTLQYRNEVDGFHQNFINKSNLVFSKETVVQLNQNAVGGYGDSASKEYAKNKMRSAMSSMMQVEASSEVPGITVGSNVRISGVDIQLESTYRVIQITHTCDDGGSYENYFTAVNFSGAVFSPRTNPDLIPRCESQSAVIISNNDPDGLGGLKVQMLWQEAKGETTPFIPMVQPHGGGGKGFYFIPEVGERVFLDFQSGNAEMPVVVGTLSSKNSKTTYHSPNNDIKGIRTRSGIETLSNDAKGSWKQSTPDGNYIELDGSRNITNNAVVNMTNNVGEKMSINVGGNEQSPTQCIVEMDNEGRFLMTTEKNVAIYAKENITFQVGKSSITITKGGIELKSDSIALRSIQTAIYGKGSARAIFNDTTQIDGSQVFIK</sequence>
<accession>A0A9N8P0G8</accession>
<dbReference type="InterPro" id="IPR006531">
    <property type="entry name" value="Gp5/Vgr_OB"/>
</dbReference>
<dbReference type="RefSeq" id="WP_180856578.1">
    <property type="nucleotide sequence ID" value="NZ_CAIJDE010000029.1"/>
</dbReference>
<name>A0A9N8P0G8_9FLAO</name>
<evidence type="ECO:0000313" key="3">
    <source>
        <dbReference type="Proteomes" id="UP000533639"/>
    </source>
</evidence>
<protein>
    <submittedName>
        <fullName evidence="2">Type IV secretion protein Rhs</fullName>
    </submittedName>
</protein>
<dbReference type="SUPFAM" id="SSF69255">
    <property type="entry name" value="gp5 N-terminal domain-like"/>
    <property type="match status" value="1"/>
</dbReference>
<feature type="domain" description="Gp5/Type VI secretion system Vgr protein OB-fold" evidence="1">
    <location>
        <begin position="375"/>
        <end position="448"/>
    </location>
</feature>
<dbReference type="AlphaFoldDB" id="A0A9N8P0G8"/>
<dbReference type="InterPro" id="IPR037026">
    <property type="entry name" value="Vgr_OB-fold_dom_sf"/>
</dbReference>
<dbReference type="EMBL" id="CAIJDE010000029">
    <property type="protein sequence ID" value="CAC9972990.1"/>
    <property type="molecule type" value="Genomic_DNA"/>
</dbReference>
<keyword evidence="3" id="KW-1185">Reference proteome</keyword>
<dbReference type="SUPFAM" id="SSF69279">
    <property type="entry name" value="Phage tail proteins"/>
    <property type="match status" value="1"/>
</dbReference>
<dbReference type="Gene3D" id="2.40.50.230">
    <property type="entry name" value="Gp5 N-terminal domain"/>
    <property type="match status" value="1"/>
</dbReference>